<proteinExistence type="inferred from homology"/>
<dbReference type="GO" id="GO:0033389">
    <property type="term" value="P:putrescine biosynthetic process from arginine, via agmatine"/>
    <property type="evidence" value="ECO:0007669"/>
    <property type="project" value="TreeGrafter"/>
</dbReference>
<dbReference type="NCBIfam" id="TIGR01230">
    <property type="entry name" value="agmatinase"/>
    <property type="match status" value="1"/>
</dbReference>
<comment type="caution">
    <text evidence="7">The sequence shown here is derived from an EMBL/GenBank/DDBJ whole genome shotgun (WGS) entry which is preliminary data.</text>
</comment>
<evidence type="ECO:0000256" key="2">
    <source>
        <dbReference type="ARBA" id="ARBA00022723"/>
    </source>
</evidence>
<dbReference type="SUPFAM" id="SSF52768">
    <property type="entry name" value="Arginase/deacetylase"/>
    <property type="match status" value="1"/>
</dbReference>
<evidence type="ECO:0000313" key="7">
    <source>
        <dbReference type="EMBL" id="RSN67632.1"/>
    </source>
</evidence>
<sequence length="272" mass="30654">MLFGIPRSEDPKLCVLGIRWDGSSSYRRGSSKAPGFIREATSEEIYNSFSEDLVNLAEAWSYFDLGDIEGENFEDIVRAVEERVGSIYRGQKFLFLGGDHSITYATFRGLKRASGEKFGLIYFDAHPDCYEIYDGNRYSHACTVRRLLEEGYVDDVVMVGIRAATKQQMEFAEERGIRIFSVDEVDDFDVRMERAYISFDIDVLDPAFAPGSSNPEPGGLSTRELIRAIKKLDLDLVAFDIVEVNPEFDHSGITCFAAAKIIREVLGKFAEL</sequence>
<dbReference type="PROSITE" id="PS51409">
    <property type="entry name" value="ARGINASE_2"/>
    <property type="match status" value="1"/>
</dbReference>
<evidence type="ECO:0000256" key="1">
    <source>
        <dbReference type="ARBA" id="ARBA00009227"/>
    </source>
</evidence>
<dbReference type="PIRSF" id="PIRSF036979">
    <property type="entry name" value="Arginase"/>
    <property type="match status" value="1"/>
</dbReference>
<evidence type="ECO:0000256" key="5">
    <source>
        <dbReference type="PIRSR" id="PIRSR036979-1"/>
    </source>
</evidence>
<dbReference type="GO" id="GO:0008783">
    <property type="term" value="F:agmatinase activity"/>
    <property type="evidence" value="ECO:0007669"/>
    <property type="project" value="UniProtKB-EC"/>
</dbReference>
<evidence type="ECO:0000256" key="6">
    <source>
        <dbReference type="RuleBase" id="RU003684"/>
    </source>
</evidence>
<dbReference type="PROSITE" id="PS01053">
    <property type="entry name" value="ARGINASE_1"/>
    <property type="match status" value="1"/>
</dbReference>
<dbReference type="PANTHER" id="PTHR11358">
    <property type="entry name" value="ARGINASE/AGMATINASE"/>
    <property type="match status" value="1"/>
</dbReference>
<dbReference type="InterPro" id="IPR005925">
    <property type="entry name" value="Agmatinase-rel"/>
</dbReference>
<dbReference type="InterPro" id="IPR023696">
    <property type="entry name" value="Ureohydrolase_dom_sf"/>
</dbReference>
<feature type="binding site" evidence="5">
    <location>
        <position position="126"/>
    </location>
    <ligand>
        <name>Mn(2+)</name>
        <dbReference type="ChEBI" id="CHEBI:29035"/>
        <label>2</label>
    </ligand>
</feature>
<keyword evidence="4 5" id="KW-0464">Manganese</keyword>
<feature type="binding site" evidence="5">
    <location>
        <position position="100"/>
    </location>
    <ligand>
        <name>Mn(2+)</name>
        <dbReference type="ChEBI" id="CHEBI:29035"/>
        <label>1</label>
    </ligand>
</feature>
<dbReference type="PANTHER" id="PTHR11358:SF26">
    <property type="entry name" value="GUANIDINO ACID HYDROLASE, MITOCHONDRIAL"/>
    <property type="match status" value="1"/>
</dbReference>
<dbReference type="RefSeq" id="WP_125742440.1">
    <property type="nucleotide sequence ID" value="NZ_RCOR01000042.1"/>
</dbReference>
<gene>
    <name evidence="7" type="primary">speB</name>
    <name evidence="7" type="ORF">D9Q81_07460</name>
</gene>
<dbReference type="AlphaFoldDB" id="A0A3R9QXT9"/>
<reference evidence="7 8" key="1">
    <citation type="submission" date="2018-10" db="EMBL/GenBank/DDBJ databases">
        <title>Co-occurring genomic capacity for anaerobic methane metabolism and dissimilatory sulfite reduction discovered in the Korarchaeota.</title>
        <authorList>
            <person name="Mckay L.J."/>
            <person name="Dlakic M."/>
            <person name="Fields M.W."/>
            <person name="Delmont T.O."/>
            <person name="Eren A.M."/>
            <person name="Jay Z.J."/>
            <person name="Klingelsmith K.B."/>
            <person name="Rusch D.B."/>
            <person name="Inskeep W.P."/>
        </authorList>
    </citation>
    <scope>NUCLEOTIDE SEQUENCE [LARGE SCALE GENOMIC DNA]</scope>
    <source>
        <strain evidence="7 8">WS</strain>
    </source>
</reference>
<evidence type="ECO:0000313" key="8">
    <source>
        <dbReference type="Proteomes" id="UP000278149"/>
    </source>
</evidence>
<evidence type="ECO:0000256" key="4">
    <source>
        <dbReference type="ARBA" id="ARBA00023211"/>
    </source>
</evidence>
<dbReference type="Gene3D" id="3.40.800.10">
    <property type="entry name" value="Ureohydrolase domain"/>
    <property type="match status" value="1"/>
</dbReference>
<feature type="binding site" evidence="5">
    <location>
        <position position="124"/>
    </location>
    <ligand>
        <name>Mn(2+)</name>
        <dbReference type="ChEBI" id="CHEBI:29035"/>
        <label>2</label>
    </ligand>
</feature>
<dbReference type="FunFam" id="3.40.800.10:FF:000007">
    <property type="entry name" value="Arginase 1, mitochondrial"/>
    <property type="match status" value="1"/>
</dbReference>
<dbReference type="Proteomes" id="UP000278149">
    <property type="component" value="Unassembled WGS sequence"/>
</dbReference>
<comment type="cofactor">
    <cofactor evidence="5">
        <name>Mn(2+)</name>
        <dbReference type="ChEBI" id="CHEBI:29035"/>
    </cofactor>
    <text evidence="5">Binds 2 manganese ions per subunit.</text>
</comment>
<name>A0A3R9QXT9_9CREN</name>
<dbReference type="InterPro" id="IPR006035">
    <property type="entry name" value="Ureohydrolase"/>
</dbReference>
<dbReference type="GO" id="GO:0046872">
    <property type="term" value="F:metal ion binding"/>
    <property type="evidence" value="ECO:0007669"/>
    <property type="project" value="UniProtKB-KW"/>
</dbReference>
<dbReference type="Pfam" id="PF00491">
    <property type="entry name" value="Arginase"/>
    <property type="match status" value="1"/>
</dbReference>
<organism evidence="7 8">
    <name type="scientific">Candidatus Korarchaeum cryptofilum</name>
    <dbReference type="NCBI Taxonomy" id="498846"/>
    <lineage>
        <taxon>Archaea</taxon>
        <taxon>Thermoproteota</taxon>
        <taxon>Candidatus Korarchaeia</taxon>
        <taxon>Candidatus Korarchaeales</taxon>
        <taxon>Candidatus Korarchaeaceae</taxon>
        <taxon>Candidatus Korarchaeum</taxon>
    </lineage>
</organism>
<keyword evidence="2 5" id="KW-0479">Metal-binding</keyword>
<dbReference type="EMBL" id="RCOR01000042">
    <property type="protein sequence ID" value="RSN67632.1"/>
    <property type="molecule type" value="Genomic_DNA"/>
</dbReference>
<dbReference type="EC" id="3.5.3.11" evidence="7"/>
<feature type="binding site" evidence="5">
    <location>
        <position position="128"/>
    </location>
    <ligand>
        <name>Mn(2+)</name>
        <dbReference type="ChEBI" id="CHEBI:29035"/>
        <label>1</label>
    </ligand>
</feature>
<comment type="similarity">
    <text evidence="1">Belongs to the arginase family. Agmatinase subfamily.</text>
</comment>
<feature type="binding site" evidence="5">
    <location>
        <position position="202"/>
    </location>
    <ligand>
        <name>Mn(2+)</name>
        <dbReference type="ChEBI" id="CHEBI:29035"/>
        <label>1</label>
    </ligand>
</feature>
<protein>
    <submittedName>
        <fullName evidence="7">Agmatinase</fullName>
        <ecNumber evidence="7">3.5.3.11</ecNumber>
    </submittedName>
</protein>
<evidence type="ECO:0000256" key="3">
    <source>
        <dbReference type="ARBA" id="ARBA00022801"/>
    </source>
</evidence>
<accession>A0A3R9QXT9</accession>
<feature type="binding site" evidence="5">
    <location>
        <position position="200"/>
    </location>
    <ligand>
        <name>Mn(2+)</name>
        <dbReference type="ChEBI" id="CHEBI:29035"/>
        <label>1</label>
    </ligand>
</feature>
<keyword evidence="3 6" id="KW-0378">Hydrolase</keyword>
<dbReference type="InterPro" id="IPR020855">
    <property type="entry name" value="Ureohydrolase_Mn_BS"/>
</dbReference>